<dbReference type="Gene3D" id="1.10.510.10">
    <property type="entry name" value="Transferase(Phosphotransferase) domain 1"/>
    <property type="match status" value="1"/>
</dbReference>
<dbReference type="GO" id="GO:0005524">
    <property type="term" value="F:ATP binding"/>
    <property type="evidence" value="ECO:0007669"/>
    <property type="project" value="UniProtKB-UniRule"/>
</dbReference>
<dbReference type="EMBL" id="LR031879">
    <property type="protein sequence ID" value="VDD58167.1"/>
    <property type="molecule type" value="Genomic_DNA"/>
</dbReference>
<comment type="catalytic activity">
    <reaction evidence="8">
        <text>L-seryl-[protein] + ATP = O-phospho-L-seryl-[protein] + ADP + H(+)</text>
        <dbReference type="Rhea" id="RHEA:17989"/>
        <dbReference type="Rhea" id="RHEA-COMP:9863"/>
        <dbReference type="Rhea" id="RHEA-COMP:11604"/>
        <dbReference type="ChEBI" id="CHEBI:15378"/>
        <dbReference type="ChEBI" id="CHEBI:29999"/>
        <dbReference type="ChEBI" id="CHEBI:30616"/>
        <dbReference type="ChEBI" id="CHEBI:83421"/>
        <dbReference type="ChEBI" id="CHEBI:456216"/>
        <dbReference type="EC" id="2.7.11.1"/>
    </reaction>
</comment>
<dbReference type="PROSITE" id="PS50011">
    <property type="entry name" value="PROTEIN_KINASE_DOM"/>
    <property type="match status" value="1"/>
</dbReference>
<feature type="non-terminal residue" evidence="12">
    <location>
        <position position="1"/>
    </location>
</feature>
<evidence type="ECO:0000256" key="1">
    <source>
        <dbReference type="ARBA" id="ARBA00012513"/>
    </source>
</evidence>
<keyword evidence="2" id="KW-0723">Serine/threonine-protein kinase</keyword>
<feature type="signal peptide" evidence="10">
    <location>
        <begin position="1"/>
        <end position="18"/>
    </location>
</feature>
<sequence>LCHIRGFLILVAVLIAACRPPNLPPFLDGSLDKPPKLVILHMNMALHVYEDIMRMTENISEKYIIGHGASSTVYKCVLKNCKPVAIKRLYSHSNPQSVKQFETELELLSSIKHRNLVSLQAYSLSPLGSLLFYDYMDNGSLWDLLHGPAKKKKNTLLDWDTQLKIA</sequence>
<dbReference type="InterPro" id="IPR017441">
    <property type="entry name" value="Protein_kinase_ATP_BS"/>
</dbReference>
<evidence type="ECO:0000256" key="3">
    <source>
        <dbReference type="ARBA" id="ARBA00022679"/>
    </source>
</evidence>
<accession>A0A3P6FJJ5</accession>
<evidence type="ECO:0000256" key="10">
    <source>
        <dbReference type="SAM" id="SignalP"/>
    </source>
</evidence>
<evidence type="ECO:0000256" key="4">
    <source>
        <dbReference type="ARBA" id="ARBA00022741"/>
    </source>
</evidence>
<gene>
    <name evidence="12" type="ORF">BOLC8T51396H</name>
</gene>
<keyword evidence="4 9" id="KW-0547">Nucleotide-binding</keyword>
<evidence type="ECO:0000256" key="9">
    <source>
        <dbReference type="PROSITE-ProRule" id="PRU10141"/>
    </source>
</evidence>
<feature type="binding site" evidence="9">
    <location>
        <position position="87"/>
    </location>
    <ligand>
        <name>ATP</name>
        <dbReference type="ChEBI" id="CHEBI:30616"/>
    </ligand>
</feature>
<dbReference type="InterPro" id="IPR000719">
    <property type="entry name" value="Prot_kinase_dom"/>
</dbReference>
<dbReference type="AlphaFoldDB" id="A0A3P6FJJ5"/>
<dbReference type="GO" id="GO:0004674">
    <property type="term" value="F:protein serine/threonine kinase activity"/>
    <property type="evidence" value="ECO:0007669"/>
    <property type="project" value="UniProtKB-KW"/>
</dbReference>
<name>A0A3P6FJJ5_BRAOL</name>
<dbReference type="PANTHER" id="PTHR48005:SF65">
    <property type="entry name" value="LEUCINE-RICH REPEAT RECEPTOR-LIKE SERINE_THREONINE_TYROSINE-PROTEIN KINASE SOBIR1"/>
    <property type="match status" value="1"/>
</dbReference>
<feature type="domain" description="Protein kinase" evidence="11">
    <location>
        <begin position="59"/>
        <end position="166"/>
    </location>
</feature>
<comment type="catalytic activity">
    <reaction evidence="7">
        <text>L-threonyl-[protein] + ATP = O-phospho-L-threonyl-[protein] + ADP + H(+)</text>
        <dbReference type="Rhea" id="RHEA:46608"/>
        <dbReference type="Rhea" id="RHEA-COMP:11060"/>
        <dbReference type="Rhea" id="RHEA-COMP:11605"/>
        <dbReference type="ChEBI" id="CHEBI:15378"/>
        <dbReference type="ChEBI" id="CHEBI:30013"/>
        <dbReference type="ChEBI" id="CHEBI:30616"/>
        <dbReference type="ChEBI" id="CHEBI:61977"/>
        <dbReference type="ChEBI" id="CHEBI:456216"/>
        <dbReference type="EC" id="2.7.11.1"/>
    </reaction>
</comment>
<dbReference type="InterPro" id="IPR011009">
    <property type="entry name" value="Kinase-like_dom_sf"/>
</dbReference>
<dbReference type="PROSITE" id="PS00107">
    <property type="entry name" value="PROTEIN_KINASE_ATP"/>
    <property type="match status" value="1"/>
</dbReference>
<reference evidence="12" key="1">
    <citation type="submission" date="2018-11" db="EMBL/GenBank/DDBJ databases">
        <authorList>
            <consortium name="Genoscope - CEA"/>
            <person name="William W."/>
        </authorList>
    </citation>
    <scope>NUCLEOTIDE SEQUENCE</scope>
</reference>
<feature type="chain" id="PRO_5018053623" description="non-specific serine/threonine protein kinase" evidence="10">
    <location>
        <begin position="19"/>
        <end position="166"/>
    </location>
</feature>
<keyword evidence="10" id="KW-0732">Signal</keyword>
<keyword evidence="5" id="KW-0418">Kinase</keyword>
<dbReference type="InterPro" id="IPR051420">
    <property type="entry name" value="Ser_Thr_Kinases_DiverseReg"/>
</dbReference>
<keyword evidence="3" id="KW-0808">Transferase</keyword>
<evidence type="ECO:0000256" key="5">
    <source>
        <dbReference type="ARBA" id="ARBA00022777"/>
    </source>
</evidence>
<evidence type="ECO:0000256" key="2">
    <source>
        <dbReference type="ARBA" id="ARBA00022527"/>
    </source>
</evidence>
<dbReference type="Pfam" id="PF00069">
    <property type="entry name" value="Pkinase"/>
    <property type="match status" value="1"/>
</dbReference>
<dbReference type="PANTHER" id="PTHR48005">
    <property type="entry name" value="LEUCINE RICH REPEAT KINASE 2"/>
    <property type="match status" value="1"/>
</dbReference>
<evidence type="ECO:0000256" key="6">
    <source>
        <dbReference type="ARBA" id="ARBA00022840"/>
    </source>
</evidence>
<evidence type="ECO:0000256" key="8">
    <source>
        <dbReference type="ARBA" id="ARBA00048679"/>
    </source>
</evidence>
<organism evidence="12">
    <name type="scientific">Brassica oleracea</name>
    <name type="common">Wild cabbage</name>
    <dbReference type="NCBI Taxonomy" id="3712"/>
    <lineage>
        <taxon>Eukaryota</taxon>
        <taxon>Viridiplantae</taxon>
        <taxon>Streptophyta</taxon>
        <taxon>Embryophyta</taxon>
        <taxon>Tracheophyta</taxon>
        <taxon>Spermatophyta</taxon>
        <taxon>Magnoliopsida</taxon>
        <taxon>eudicotyledons</taxon>
        <taxon>Gunneridae</taxon>
        <taxon>Pentapetalae</taxon>
        <taxon>rosids</taxon>
        <taxon>malvids</taxon>
        <taxon>Brassicales</taxon>
        <taxon>Brassicaceae</taxon>
        <taxon>Brassiceae</taxon>
        <taxon>Brassica</taxon>
    </lineage>
</organism>
<dbReference type="EC" id="2.7.11.1" evidence="1"/>
<evidence type="ECO:0000313" key="12">
    <source>
        <dbReference type="EMBL" id="VDD58167.1"/>
    </source>
</evidence>
<proteinExistence type="predicted"/>
<protein>
    <recommendedName>
        <fullName evidence="1">non-specific serine/threonine protein kinase</fullName>
        <ecNumber evidence="1">2.7.11.1</ecNumber>
    </recommendedName>
</protein>
<dbReference type="SUPFAM" id="SSF56112">
    <property type="entry name" value="Protein kinase-like (PK-like)"/>
    <property type="match status" value="1"/>
</dbReference>
<evidence type="ECO:0000259" key="11">
    <source>
        <dbReference type="PROSITE" id="PS50011"/>
    </source>
</evidence>
<dbReference type="FunFam" id="3.30.200.20:FF:000288">
    <property type="entry name" value="LRR receptor-like serine/threonine-protein kinase ERECTA"/>
    <property type="match status" value="1"/>
</dbReference>
<evidence type="ECO:0000256" key="7">
    <source>
        <dbReference type="ARBA" id="ARBA00047899"/>
    </source>
</evidence>
<keyword evidence="6 9" id="KW-0067">ATP-binding</keyword>